<sequence>MLTGIRVAVSRCQAKIRRPLTEEDYTAAHKYSFDFAGNELTPSTKYDFKFKDYAPWVFRELREEYFTWIRPTTYSH</sequence>
<dbReference type="InterPro" id="IPR027484">
    <property type="entry name" value="PInositol-4-P-5-kinase_N"/>
</dbReference>
<reference evidence="1 2" key="1">
    <citation type="submission" date="2019-02" db="EMBL/GenBank/DDBJ databases">
        <title>Genome sequencing of the rare red list fungi Phlebia centrifuga.</title>
        <authorList>
            <person name="Buettner E."/>
            <person name="Kellner H."/>
        </authorList>
    </citation>
    <scope>NUCLEOTIDE SEQUENCE [LARGE SCALE GENOMIC DNA]</scope>
    <source>
        <strain evidence="1 2">DSM 108282</strain>
    </source>
</reference>
<organism evidence="1 2">
    <name type="scientific">Hermanssonia centrifuga</name>
    <dbReference type="NCBI Taxonomy" id="98765"/>
    <lineage>
        <taxon>Eukaryota</taxon>
        <taxon>Fungi</taxon>
        <taxon>Dikarya</taxon>
        <taxon>Basidiomycota</taxon>
        <taxon>Agaricomycotina</taxon>
        <taxon>Agaricomycetes</taxon>
        <taxon>Polyporales</taxon>
        <taxon>Meruliaceae</taxon>
        <taxon>Hermanssonia</taxon>
    </lineage>
</organism>
<evidence type="ECO:0000313" key="2">
    <source>
        <dbReference type="Proteomes" id="UP000309038"/>
    </source>
</evidence>
<dbReference type="EMBL" id="SGPJ01000425">
    <property type="protein sequence ID" value="THG94583.1"/>
    <property type="molecule type" value="Genomic_DNA"/>
</dbReference>
<comment type="caution">
    <text evidence="1">The sequence shown here is derived from an EMBL/GenBank/DDBJ whole genome shotgun (WGS) entry which is preliminary data.</text>
</comment>
<accession>A0A4S4K9N9</accession>
<name>A0A4S4K9N9_9APHY</name>
<protein>
    <submittedName>
        <fullName evidence="1">Uncharacterized protein</fullName>
    </submittedName>
</protein>
<dbReference type="AlphaFoldDB" id="A0A4S4K9N9"/>
<keyword evidence="2" id="KW-1185">Reference proteome</keyword>
<dbReference type="Proteomes" id="UP000309038">
    <property type="component" value="Unassembled WGS sequence"/>
</dbReference>
<evidence type="ECO:0000313" key="1">
    <source>
        <dbReference type="EMBL" id="THG94583.1"/>
    </source>
</evidence>
<dbReference type="SUPFAM" id="SSF56104">
    <property type="entry name" value="SAICAR synthase-like"/>
    <property type="match status" value="1"/>
</dbReference>
<proteinExistence type="predicted"/>
<dbReference type="Gene3D" id="3.30.800.10">
    <property type="entry name" value="Phosphatidylinositol Phosphate Kinase II Beta"/>
    <property type="match status" value="1"/>
</dbReference>
<gene>
    <name evidence="1" type="ORF">EW026_g6916</name>
</gene>